<dbReference type="InterPro" id="IPR036938">
    <property type="entry name" value="PAP2/HPO_sf"/>
</dbReference>
<evidence type="ECO:0000259" key="3">
    <source>
        <dbReference type="SMART" id="SM00014"/>
    </source>
</evidence>
<feature type="transmembrane region" description="Helical" evidence="2">
    <location>
        <begin position="118"/>
        <end position="136"/>
    </location>
</feature>
<feature type="transmembrane region" description="Helical" evidence="2">
    <location>
        <begin position="190"/>
        <end position="211"/>
    </location>
</feature>
<feature type="transmembrane region" description="Helical" evidence="2">
    <location>
        <begin position="156"/>
        <end position="178"/>
    </location>
</feature>
<dbReference type="CDD" id="cd03392">
    <property type="entry name" value="PAP2_like_2"/>
    <property type="match status" value="1"/>
</dbReference>
<dbReference type="EMBL" id="JAMCCK010000021">
    <property type="protein sequence ID" value="MCL3994859.1"/>
    <property type="molecule type" value="Genomic_DNA"/>
</dbReference>
<protein>
    <submittedName>
        <fullName evidence="4">Phosphatase PAP2 family protein</fullName>
    </submittedName>
</protein>
<keyword evidence="2" id="KW-1133">Transmembrane helix</keyword>
<dbReference type="PANTHER" id="PTHR14969:SF13">
    <property type="entry name" value="AT30094P"/>
    <property type="match status" value="1"/>
</dbReference>
<feature type="domain" description="Phosphatidic acid phosphatase type 2/haloperoxidase" evidence="3">
    <location>
        <begin position="118"/>
        <end position="232"/>
    </location>
</feature>
<evidence type="ECO:0000256" key="1">
    <source>
        <dbReference type="SAM" id="MobiDB-lite"/>
    </source>
</evidence>
<dbReference type="RefSeq" id="WP_249460289.1">
    <property type="nucleotide sequence ID" value="NZ_JAMCCK010000021.1"/>
</dbReference>
<dbReference type="PANTHER" id="PTHR14969">
    <property type="entry name" value="SPHINGOSINE-1-PHOSPHATE PHOSPHOHYDROLASE"/>
    <property type="match status" value="1"/>
</dbReference>
<dbReference type="InterPro" id="IPR000326">
    <property type="entry name" value="PAP2/HPO"/>
</dbReference>
<evidence type="ECO:0000313" key="4">
    <source>
        <dbReference type="EMBL" id="MCL3994859.1"/>
    </source>
</evidence>
<dbReference type="SUPFAM" id="SSF48317">
    <property type="entry name" value="Acid phosphatase/Vanadium-dependent haloperoxidase"/>
    <property type="match status" value="1"/>
</dbReference>
<comment type="caution">
    <text evidence="4">The sequence shown here is derived from an EMBL/GenBank/DDBJ whole genome shotgun (WGS) entry which is preliminary data.</text>
</comment>
<keyword evidence="5" id="KW-1185">Reference proteome</keyword>
<feature type="transmembrane region" description="Helical" evidence="2">
    <location>
        <begin position="34"/>
        <end position="55"/>
    </location>
</feature>
<feature type="compositionally biased region" description="Pro residues" evidence="1">
    <location>
        <begin position="1"/>
        <end position="21"/>
    </location>
</feature>
<evidence type="ECO:0000256" key="2">
    <source>
        <dbReference type="SAM" id="Phobius"/>
    </source>
</evidence>
<organism evidence="4 5">
    <name type="scientific">Streptomyces lavenduligriseus</name>
    <dbReference type="NCBI Taxonomy" id="67315"/>
    <lineage>
        <taxon>Bacteria</taxon>
        <taxon>Bacillati</taxon>
        <taxon>Actinomycetota</taxon>
        <taxon>Actinomycetes</taxon>
        <taxon>Kitasatosporales</taxon>
        <taxon>Streptomycetaceae</taxon>
        <taxon>Streptomyces</taxon>
    </lineage>
</organism>
<dbReference type="Pfam" id="PF01569">
    <property type="entry name" value="PAP2"/>
    <property type="match status" value="1"/>
</dbReference>
<gene>
    <name evidence="4" type="ORF">M4438_15280</name>
</gene>
<reference evidence="4 5" key="1">
    <citation type="submission" date="2022-05" db="EMBL/GenBank/DDBJ databases">
        <title>Genome Resource of Streptomyces lavenduligriseus GA1-1, a Strain with Broad-Spectrum Antifungal Activity against Phytopathogenic Fungi.</title>
        <authorList>
            <person name="Qi D."/>
        </authorList>
    </citation>
    <scope>NUCLEOTIDE SEQUENCE [LARGE SCALE GENOMIC DNA]</scope>
    <source>
        <strain evidence="4 5">GA1-1</strain>
    </source>
</reference>
<sequence>MRDRPTAPPPPPPSSASPPPASSGSPPHRAAGRAAVVAALVLGVCSVLLLVLVAVRWHPLLALDGDIARATHRWAVRDRAVTQACRVLTDWVWDPLTMRLVCAAAAGWLVWRRAAWWTALWLAGAVALATIVQQSVKAAVGRPRPVWPDPVDSAHYAAFPSGHALTATVVCGLLLWLLRRHGAGRALWRAAVAAAVVSVAGVGVTRVWLGVHWASDVLGGWLFGALLVALAVLVYERARKRPGAPERRRG</sequence>
<keyword evidence="2" id="KW-0812">Transmembrane</keyword>
<keyword evidence="2" id="KW-0472">Membrane</keyword>
<feature type="transmembrane region" description="Helical" evidence="2">
    <location>
        <begin position="217"/>
        <end position="235"/>
    </location>
</feature>
<feature type="region of interest" description="Disordered" evidence="1">
    <location>
        <begin position="1"/>
        <end position="28"/>
    </location>
</feature>
<dbReference type="SMART" id="SM00014">
    <property type="entry name" value="acidPPc"/>
    <property type="match status" value="1"/>
</dbReference>
<dbReference type="Proteomes" id="UP001202052">
    <property type="component" value="Unassembled WGS sequence"/>
</dbReference>
<dbReference type="Gene3D" id="1.20.144.10">
    <property type="entry name" value="Phosphatidic acid phosphatase type 2/haloperoxidase"/>
    <property type="match status" value="1"/>
</dbReference>
<name>A0ABT0NTR5_9ACTN</name>
<accession>A0ABT0NTR5</accession>
<proteinExistence type="predicted"/>
<evidence type="ECO:0000313" key="5">
    <source>
        <dbReference type="Proteomes" id="UP001202052"/>
    </source>
</evidence>